<dbReference type="InterPro" id="IPR021266">
    <property type="entry name" value="Kdo_hydroxlase"/>
</dbReference>
<dbReference type="EMBL" id="NBTZ01000014">
    <property type="protein sequence ID" value="OTP79190.1"/>
    <property type="molecule type" value="Genomic_DNA"/>
</dbReference>
<dbReference type="Pfam" id="PF11004">
    <property type="entry name" value="Kdo_hydroxy"/>
    <property type="match status" value="1"/>
</dbReference>
<protein>
    <recommendedName>
        <fullName evidence="3">3-deoxy-D-manno-oct-2-ulosonic acid (Kdo) hydroxylase</fullName>
    </recommendedName>
</protein>
<evidence type="ECO:0000313" key="2">
    <source>
        <dbReference type="Proteomes" id="UP000195221"/>
    </source>
</evidence>
<proteinExistence type="predicted"/>
<sequence>MRLTRRTEARFQLDRSLAHPNNRRLMTESQIIEVVSADWQGQQLSVPREALLAGVERGKVLYFPNLAFAIEGGERALLDPKVADPQRKNISLAPNGGALVGVLGDAVTQSAVRALVARYQANARSLVDGLFPEYRGKLRVAPTSLRLHQVETRETSWRKDDSRLHVDAFPSRPNYGERILRVFTNVNPDGAPRVWRVGEPFEDMAKRFLPSIKSPVPGAAWLMNLLKITKTPRSEYDHLMLHLHDSMKADLGYQNTSPQQEMPFPPGCVWVCFSDQTSHAVMAGQYMMEQTFFLPVNAMVQPECAPLGILQRLKGRALV</sequence>
<name>A0A242N694_CABSO</name>
<organism evidence="1 2">
    <name type="scientific">Caballeronia sordidicola</name>
    <name type="common">Burkholderia sordidicola</name>
    <dbReference type="NCBI Taxonomy" id="196367"/>
    <lineage>
        <taxon>Bacteria</taxon>
        <taxon>Pseudomonadati</taxon>
        <taxon>Pseudomonadota</taxon>
        <taxon>Betaproteobacteria</taxon>
        <taxon>Burkholderiales</taxon>
        <taxon>Burkholderiaceae</taxon>
        <taxon>Caballeronia</taxon>
    </lineage>
</organism>
<accession>A0A242N694</accession>
<reference evidence="1 2" key="1">
    <citation type="submission" date="2017-03" db="EMBL/GenBank/DDBJ databases">
        <title>Genome analysis of strain PAMC 26577.</title>
        <authorList>
            <person name="Oh H.-M."/>
            <person name="Yang J.-A."/>
        </authorList>
    </citation>
    <scope>NUCLEOTIDE SEQUENCE [LARGE SCALE GENOMIC DNA]</scope>
    <source>
        <strain evidence="1 2">PAMC 26577</strain>
    </source>
</reference>
<evidence type="ECO:0000313" key="1">
    <source>
        <dbReference type="EMBL" id="OTP79190.1"/>
    </source>
</evidence>
<evidence type="ECO:0008006" key="3">
    <source>
        <dbReference type="Google" id="ProtNLM"/>
    </source>
</evidence>
<dbReference type="Proteomes" id="UP000195221">
    <property type="component" value="Unassembled WGS sequence"/>
</dbReference>
<gene>
    <name evidence="1" type="ORF">PAMC26577_02185</name>
</gene>
<dbReference type="AlphaFoldDB" id="A0A242N694"/>
<comment type="caution">
    <text evidence="1">The sequence shown here is derived from an EMBL/GenBank/DDBJ whole genome shotgun (WGS) entry which is preliminary data.</text>
</comment>